<protein>
    <submittedName>
        <fullName evidence="10">GC-rich sequence DNA-binding factor-like protein-domain-containing protein</fullName>
    </submittedName>
</protein>
<keyword evidence="5" id="KW-0508">mRNA splicing</keyword>
<dbReference type="GeneID" id="77732547"/>
<dbReference type="InterPro" id="IPR045211">
    <property type="entry name" value="TFP11/STIP/Ntr1"/>
</dbReference>
<dbReference type="PANTHER" id="PTHR23329:SF1">
    <property type="entry name" value="TUFTELIN-INTERACTING PROTEIN 11"/>
    <property type="match status" value="1"/>
</dbReference>
<evidence type="ECO:0000256" key="7">
    <source>
        <dbReference type="SAM" id="Coils"/>
    </source>
</evidence>
<feature type="compositionally biased region" description="Polar residues" evidence="8">
    <location>
        <begin position="107"/>
        <end position="118"/>
    </location>
</feature>
<feature type="compositionally biased region" description="Basic residues" evidence="8">
    <location>
        <begin position="394"/>
        <end position="406"/>
    </location>
</feature>
<proteinExistence type="inferred from homology"/>
<feature type="compositionally biased region" description="Polar residues" evidence="8">
    <location>
        <begin position="276"/>
        <end position="286"/>
    </location>
</feature>
<evidence type="ECO:0000256" key="6">
    <source>
        <dbReference type="ARBA" id="ARBA00023242"/>
    </source>
</evidence>
<keyword evidence="7" id="KW-0175">Coiled coil</keyword>
<evidence type="ECO:0000256" key="3">
    <source>
        <dbReference type="ARBA" id="ARBA00022664"/>
    </source>
</evidence>
<evidence type="ECO:0000313" key="11">
    <source>
        <dbReference type="Proteomes" id="UP001164286"/>
    </source>
</evidence>
<evidence type="ECO:0000256" key="4">
    <source>
        <dbReference type="ARBA" id="ARBA00022728"/>
    </source>
</evidence>
<dbReference type="PROSITE" id="PS50174">
    <property type="entry name" value="G_PATCH"/>
    <property type="match status" value="1"/>
</dbReference>
<comment type="similarity">
    <text evidence="2">Belongs to the TFP11/STIP family.</text>
</comment>
<evidence type="ECO:0000256" key="1">
    <source>
        <dbReference type="ARBA" id="ARBA00004123"/>
    </source>
</evidence>
<feature type="compositionally biased region" description="Polar residues" evidence="8">
    <location>
        <begin position="235"/>
        <end position="269"/>
    </location>
</feature>
<dbReference type="GO" id="GO:0071008">
    <property type="term" value="C:U2-type post-mRNA release spliceosomal complex"/>
    <property type="evidence" value="ECO:0007669"/>
    <property type="project" value="TreeGrafter"/>
</dbReference>
<evidence type="ECO:0000256" key="8">
    <source>
        <dbReference type="SAM" id="MobiDB-lite"/>
    </source>
</evidence>
<feature type="compositionally biased region" description="Acidic residues" evidence="8">
    <location>
        <begin position="133"/>
        <end position="153"/>
    </location>
</feature>
<feature type="compositionally biased region" description="Basic and acidic residues" evidence="8">
    <location>
        <begin position="367"/>
        <end position="381"/>
    </location>
</feature>
<feature type="region of interest" description="Disordered" evidence="8">
    <location>
        <begin position="362"/>
        <end position="422"/>
    </location>
</feature>
<evidence type="ECO:0000313" key="10">
    <source>
        <dbReference type="EMBL" id="KAI9636600.1"/>
    </source>
</evidence>
<keyword evidence="4" id="KW-0747">Spliceosome</keyword>
<dbReference type="InterPro" id="IPR022159">
    <property type="entry name" value="STIP/TFIP11_N"/>
</dbReference>
<dbReference type="AlphaFoldDB" id="A0AA38LUZ9"/>
<feature type="coiled-coil region" evidence="7">
    <location>
        <begin position="520"/>
        <end position="547"/>
    </location>
</feature>
<keyword evidence="3" id="KW-0507">mRNA processing</keyword>
<feature type="compositionally biased region" description="Low complexity" evidence="8">
    <location>
        <begin position="220"/>
        <end position="229"/>
    </location>
</feature>
<gene>
    <name evidence="10" type="ORF">MKK02DRAFT_45305</name>
</gene>
<organism evidence="10 11">
    <name type="scientific">Dioszegia hungarica</name>
    <dbReference type="NCBI Taxonomy" id="4972"/>
    <lineage>
        <taxon>Eukaryota</taxon>
        <taxon>Fungi</taxon>
        <taxon>Dikarya</taxon>
        <taxon>Basidiomycota</taxon>
        <taxon>Agaricomycotina</taxon>
        <taxon>Tremellomycetes</taxon>
        <taxon>Tremellales</taxon>
        <taxon>Bulleribasidiaceae</taxon>
        <taxon>Dioszegia</taxon>
    </lineage>
</organism>
<comment type="subcellular location">
    <subcellularLocation>
        <location evidence="1">Nucleus</location>
    </subcellularLocation>
</comment>
<feature type="compositionally biased region" description="Gly residues" evidence="8">
    <location>
        <begin position="173"/>
        <end position="182"/>
    </location>
</feature>
<dbReference type="InterPro" id="IPR022783">
    <property type="entry name" value="GCFC_dom"/>
</dbReference>
<reference evidence="10" key="1">
    <citation type="journal article" date="2022" name="G3 (Bethesda)">
        <title>High quality genome of the basidiomycete yeast Dioszegia hungarica PDD-24b-2 isolated from cloud water.</title>
        <authorList>
            <person name="Jarrige D."/>
            <person name="Haridas S."/>
            <person name="Bleykasten-Grosshans C."/>
            <person name="Joly M."/>
            <person name="Nadalig T."/>
            <person name="Sancelme M."/>
            <person name="Vuilleumier S."/>
            <person name="Grigoriev I.V."/>
            <person name="Amato P."/>
            <person name="Bringel F."/>
        </authorList>
    </citation>
    <scope>NUCLEOTIDE SEQUENCE</scope>
    <source>
        <strain evidence="10">PDD-24b-2</strain>
    </source>
</reference>
<feature type="domain" description="G-patch" evidence="9">
    <location>
        <begin position="321"/>
        <end position="367"/>
    </location>
</feature>
<evidence type="ECO:0000256" key="5">
    <source>
        <dbReference type="ARBA" id="ARBA00023187"/>
    </source>
</evidence>
<keyword evidence="10" id="KW-0238">DNA-binding</keyword>
<feature type="region of interest" description="Disordered" evidence="8">
    <location>
        <begin position="1"/>
        <end position="306"/>
    </location>
</feature>
<dbReference type="EMBL" id="JAKWFO010000005">
    <property type="protein sequence ID" value="KAI9636600.1"/>
    <property type="molecule type" value="Genomic_DNA"/>
</dbReference>
<keyword evidence="6" id="KW-0539">Nucleus</keyword>
<dbReference type="Proteomes" id="UP001164286">
    <property type="component" value="Unassembled WGS sequence"/>
</dbReference>
<accession>A0AA38LUZ9</accession>
<name>A0AA38LUZ9_9TREE</name>
<dbReference type="GO" id="GO:0003677">
    <property type="term" value="F:DNA binding"/>
    <property type="evidence" value="ECO:0007669"/>
    <property type="project" value="UniProtKB-KW"/>
</dbReference>
<dbReference type="Pfam" id="PF12457">
    <property type="entry name" value="TIP_N"/>
    <property type="match status" value="1"/>
</dbReference>
<feature type="compositionally biased region" description="Low complexity" evidence="8">
    <location>
        <begin position="10"/>
        <end position="21"/>
    </location>
</feature>
<comment type="caution">
    <text evidence="10">The sequence shown here is derived from an EMBL/GenBank/DDBJ whole genome shotgun (WGS) entry which is preliminary data.</text>
</comment>
<feature type="compositionally biased region" description="Gly residues" evidence="8">
    <location>
        <begin position="76"/>
        <end position="93"/>
    </location>
</feature>
<evidence type="ECO:0000256" key="2">
    <source>
        <dbReference type="ARBA" id="ARBA00010900"/>
    </source>
</evidence>
<dbReference type="InterPro" id="IPR000467">
    <property type="entry name" value="G_patch_dom"/>
</dbReference>
<evidence type="ECO:0000259" key="9">
    <source>
        <dbReference type="PROSITE" id="PS50174"/>
    </source>
</evidence>
<dbReference type="Pfam" id="PF07842">
    <property type="entry name" value="GCFC"/>
    <property type="match status" value="1"/>
</dbReference>
<dbReference type="RefSeq" id="XP_052946377.1">
    <property type="nucleotide sequence ID" value="XM_053093342.1"/>
</dbReference>
<keyword evidence="11" id="KW-1185">Reference proteome</keyword>
<dbReference type="Pfam" id="PF01585">
    <property type="entry name" value="G-patch"/>
    <property type="match status" value="1"/>
</dbReference>
<feature type="region of interest" description="Disordered" evidence="8">
    <location>
        <begin position="928"/>
        <end position="951"/>
    </location>
</feature>
<dbReference type="GO" id="GO:0000390">
    <property type="term" value="P:spliceosomal complex disassembly"/>
    <property type="evidence" value="ECO:0007669"/>
    <property type="project" value="InterPro"/>
</dbReference>
<dbReference type="PANTHER" id="PTHR23329">
    <property type="entry name" value="TUFTELIN-INTERACTING PROTEIN 11-RELATED"/>
    <property type="match status" value="1"/>
</dbReference>
<dbReference type="SMART" id="SM00443">
    <property type="entry name" value="G_patch"/>
    <property type="match status" value="1"/>
</dbReference>
<sequence length="1035" mass="112016">MPRRKNQYLSDGSDSDASASGGSDGGYNSQEDGDSRAERALFEQNRGNKRQKTNGRSGKDSAWEGIFGEGDDEGPRGGGRGVGSRRGGRGGFSSGRTDWTKPPSFVPTGSASTVQPSAPTLEELVARNIAEAANEEDEGEEEEDDSEDSDDSDSAPASPRIREDEDEDEGRGATAGLGGGVRLQGLARPAEDAQPPATAKVGRGGIGSSSRGGSRGGIGSASRSSAAAAPPLVEETSQPTSGTSTPRGGLGSSNAPPQSMAATSSSSTPVAFGRSANISTPSTTSGAPRAQRSFVTRASDPTPVATTPLTAAEAAHFAKIENDYGAKLLSKLGWAPGKGLGAKEDGRAVPVAAGRVLRGQGITSGVRTEDSKREARRKGEIVSDSEDEEAERKKGARRVGKGKHGKQGGEAAGEQSWKKQRKVKVKVEHKTYEQIVAEASDQAASGVELVLDARSGEMKEVQSLAGLSLSNWTPTSDNMQLPELRHNLRLVMDATKADVDALAREGKTVVEKRKWAVREEHLARKRVEDAENRVARLERIQESVSAVSAIAAKPKAADSTLDPLAGFAESFTSLLSFKEEYRTMALDEVVVGAIAQTTKQTFADWDPLDISTDSLLQTLKRWRHAYNLPRSETDDSKMVITSANVVAGGSMIQAERLMTPWESLLWTLWLPRVRSSINNDWSAFHPHSAVVLLESWSPILPPFIRDNILDQLILPKVKKAVEEWTPKPSRSGKVRSLAGVIFPWLPLLGARMEDVTEIAKRRIRAVLRSWTPKDGVPAELEKWRKDMYSSSDWDKLMLQYVVPKLGHTLREDFVINPAKQDMVPLEEWVLPWHTLLRSSMFVHLLDAELFPKWIEILYVWLASPGCKPDEVASWFTWWKSRFPAPILEIRGVHNAFKQGLELMDAAMRLGSSAPDRLVKPVYKPLPATKSKHLAHSRPSSPAPIRLPAEPTGTTGPTEITFRSLAEEAAAARDLIFLPLGRSHAQTGKPLFRVAKSVDGKGGVTVYIGDNAVFVQGEDGGYRAVQLEEMIRRAGG</sequence>